<gene>
    <name evidence="3" type="ORF">QWU01_22880</name>
</gene>
<dbReference type="RefSeq" id="WP_318243140.1">
    <property type="nucleotide sequence ID" value="NZ_JAMWJA010000011.1"/>
</dbReference>
<name>A0AAW9CDH8_KLUCR</name>
<evidence type="ECO:0000313" key="3">
    <source>
        <dbReference type="EMBL" id="MDW3779649.1"/>
    </source>
</evidence>
<dbReference type="GO" id="GO:0003677">
    <property type="term" value="F:DNA binding"/>
    <property type="evidence" value="ECO:0007669"/>
    <property type="project" value="UniProtKB-KW"/>
</dbReference>
<dbReference type="SUPFAM" id="SSF46894">
    <property type="entry name" value="C-terminal effector domain of the bipartite response regulators"/>
    <property type="match status" value="1"/>
</dbReference>
<dbReference type="Proteomes" id="UP001276300">
    <property type="component" value="Unassembled WGS sequence"/>
</dbReference>
<dbReference type="InterPro" id="IPR013249">
    <property type="entry name" value="RNA_pol_sigma70_r4_t2"/>
</dbReference>
<comment type="caution">
    <text evidence="3">The sequence shown here is derived from an EMBL/GenBank/DDBJ whole genome shotgun (WGS) entry which is preliminary data.</text>
</comment>
<dbReference type="Pfam" id="PF08281">
    <property type="entry name" value="Sigma70_r4_2"/>
    <property type="match status" value="1"/>
</dbReference>
<dbReference type="GO" id="GO:0016987">
    <property type="term" value="F:sigma factor activity"/>
    <property type="evidence" value="ECO:0007669"/>
    <property type="project" value="InterPro"/>
</dbReference>
<evidence type="ECO:0000256" key="1">
    <source>
        <dbReference type="ARBA" id="ARBA00023125"/>
    </source>
</evidence>
<dbReference type="InterPro" id="IPR016032">
    <property type="entry name" value="Sig_transdc_resp-reg_C-effctor"/>
</dbReference>
<dbReference type="SMART" id="SM00421">
    <property type="entry name" value="HTH_LUXR"/>
    <property type="match status" value="1"/>
</dbReference>
<organism evidence="3 4">
    <name type="scientific">Kluyvera cryocrescens</name>
    <name type="common">Kluyvera citrophila</name>
    <dbReference type="NCBI Taxonomy" id="580"/>
    <lineage>
        <taxon>Bacteria</taxon>
        <taxon>Pseudomonadati</taxon>
        <taxon>Pseudomonadota</taxon>
        <taxon>Gammaproteobacteria</taxon>
        <taxon>Enterobacterales</taxon>
        <taxon>Enterobacteriaceae</taxon>
        <taxon>Kluyvera</taxon>
    </lineage>
</organism>
<dbReference type="Gene3D" id="1.10.10.10">
    <property type="entry name" value="Winged helix-like DNA-binding domain superfamily/Winged helix DNA-binding domain"/>
    <property type="match status" value="1"/>
</dbReference>
<dbReference type="PRINTS" id="PR00038">
    <property type="entry name" value="HTHLUXR"/>
</dbReference>
<proteinExistence type="predicted"/>
<keyword evidence="1 3" id="KW-0238">DNA-binding</keyword>
<reference evidence="3" key="1">
    <citation type="journal article" date="2023" name="J Glob Antimicrob Resist">
        <title>Emergence of NDM-1 and KPC-3 carbapenemases in Kluyvera cryocrescens: Investigating genetic heterogeneity and acquisition routes of blaNDM-1 in Enterobacterales species in Portugal.</title>
        <authorList>
            <person name="Loiodice M."/>
            <person name="Ribeiro M."/>
            <person name="Peixe L."/>
            <person name="Novais A."/>
        </authorList>
    </citation>
    <scope>NUCLEOTIDE SEQUENCE</scope>
    <source>
        <strain evidence="3">K629</strain>
    </source>
</reference>
<evidence type="ECO:0000313" key="4">
    <source>
        <dbReference type="Proteomes" id="UP001276300"/>
    </source>
</evidence>
<dbReference type="InterPro" id="IPR036388">
    <property type="entry name" value="WH-like_DNA-bd_sf"/>
</dbReference>
<protein>
    <submittedName>
        <fullName evidence="3">Sigma factor-like helix-turn-helix DNA-binding protein</fullName>
    </submittedName>
</protein>
<dbReference type="InterPro" id="IPR000792">
    <property type="entry name" value="Tscrpt_reg_LuxR_C"/>
</dbReference>
<evidence type="ECO:0000259" key="2">
    <source>
        <dbReference type="SMART" id="SM00421"/>
    </source>
</evidence>
<dbReference type="EMBL" id="JAUEQX010000023">
    <property type="protein sequence ID" value="MDW3779649.1"/>
    <property type="molecule type" value="Genomic_DNA"/>
</dbReference>
<sequence length="82" mass="9135">MFDPSITERLEGAFPELSKKQLEVSTLYALGASYDVIAESCHLSPSTVKTYLKRSTKSLNLESNDALRTAILLRSFLLVINK</sequence>
<feature type="domain" description="HTH luxR-type" evidence="2">
    <location>
        <begin position="14"/>
        <end position="71"/>
    </location>
</feature>
<dbReference type="GO" id="GO:0006352">
    <property type="term" value="P:DNA-templated transcription initiation"/>
    <property type="evidence" value="ECO:0007669"/>
    <property type="project" value="InterPro"/>
</dbReference>
<dbReference type="AlphaFoldDB" id="A0AAW9CDH8"/>
<accession>A0AAW9CDH8</accession>